<dbReference type="OrthoDB" id="239588at2157"/>
<proteinExistence type="predicted"/>
<name>A0A345E1J1_9EURY</name>
<dbReference type="EMBL" id="CP031148">
    <property type="protein sequence ID" value="AXG09408.1"/>
    <property type="molecule type" value="Genomic_DNA"/>
</dbReference>
<dbReference type="RefSeq" id="WP_114585209.1">
    <property type="nucleotide sequence ID" value="NZ_CP031148.1"/>
</dbReference>
<sequence length="84" mass="9098">MVGSRTATAVAGLVVSLAVSVAAWYYFDTFVAFLLLPFVPLLWRRGGDAPPVRECPACGFSTRDPGFDYCPRDGTPLDRRDDGA</sequence>
<accession>A0A345EB36</accession>
<evidence type="ECO:0000313" key="4">
    <source>
        <dbReference type="Proteomes" id="UP000252985"/>
    </source>
</evidence>
<accession>A0A345E1J1</accession>
<gene>
    <name evidence="3" type="ORF">DU484_05710</name>
    <name evidence="2" type="ORF">DU500_06180</name>
</gene>
<keyword evidence="5" id="KW-1185">Reference proteome</keyword>
<dbReference type="GeneID" id="37286454"/>
<dbReference type="KEGG" id="haj:DU500_06180"/>
<evidence type="ECO:0000256" key="1">
    <source>
        <dbReference type="SAM" id="Phobius"/>
    </source>
</evidence>
<dbReference type="EMBL" id="CP031150">
    <property type="protein sequence ID" value="AXG06063.1"/>
    <property type="molecule type" value="Genomic_DNA"/>
</dbReference>
<reference evidence="2 5" key="2">
    <citation type="submission" date="2018-07" db="EMBL/GenBank/DDBJ databases">
        <title>Genome sequences of Haloplanus sp. CBA1113.</title>
        <authorList>
            <person name="Kim Y.B."/>
            <person name="Roh S.W."/>
        </authorList>
    </citation>
    <scope>NUCLEOTIDE SEQUENCE [LARGE SCALE GENOMIC DNA]</scope>
    <source>
        <strain evidence="2 5">CBA1113</strain>
    </source>
</reference>
<dbReference type="AlphaFoldDB" id="A0A345E1J1"/>
<evidence type="ECO:0000313" key="3">
    <source>
        <dbReference type="EMBL" id="AXG09408.1"/>
    </source>
</evidence>
<feature type="transmembrane region" description="Helical" evidence="1">
    <location>
        <begin position="23"/>
        <end position="43"/>
    </location>
</feature>
<reference evidence="3 4" key="1">
    <citation type="submission" date="2018-07" db="EMBL/GenBank/DDBJ databases">
        <title>Genome sequences of Haloplanus sp. CBA1112.</title>
        <authorList>
            <person name="Kim Y.B."/>
            <person name="Roh S.W."/>
        </authorList>
    </citation>
    <scope>NUCLEOTIDE SEQUENCE [LARGE SCALE GENOMIC DNA]</scope>
    <source>
        <strain evidence="3 4">CBA1112</strain>
    </source>
</reference>
<evidence type="ECO:0000313" key="2">
    <source>
        <dbReference type="EMBL" id="AXG06063.1"/>
    </source>
</evidence>
<dbReference type="KEGG" id="haq:DU484_05710"/>
<evidence type="ECO:0000313" key="5">
    <source>
        <dbReference type="Proteomes" id="UP000253273"/>
    </source>
</evidence>
<dbReference type="Proteomes" id="UP000253273">
    <property type="component" value="Chromosome"/>
</dbReference>
<keyword evidence="1" id="KW-0812">Transmembrane</keyword>
<protein>
    <submittedName>
        <fullName evidence="2">Uncharacterized protein</fullName>
    </submittedName>
</protein>
<dbReference type="Proteomes" id="UP000252985">
    <property type="component" value="Chromosome"/>
</dbReference>
<organism evidence="2 5">
    <name type="scientific">Haloplanus rubicundus</name>
    <dbReference type="NCBI Taxonomy" id="1547898"/>
    <lineage>
        <taxon>Archaea</taxon>
        <taxon>Methanobacteriati</taxon>
        <taxon>Methanobacteriota</taxon>
        <taxon>Stenosarchaea group</taxon>
        <taxon>Halobacteria</taxon>
        <taxon>Halobacteriales</taxon>
        <taxon>Haloferacaceae</taxon>
        <taxon>Haloplanus</taxon>
    </lineage>
</organism>
<keyword evidence="1" id="KW-0472">Membrane</keyword>
<keyword evidence="1" id="KW-1133">Transmembrane helix</keyword>